<dbReference type="InterPro" id="IPR013094">
    <property type="entry name" value="AB_hydrolase_3"/>
</dbReference>
<accession>A0A1F8A6H8</accession>
<dbReference type="Proteomes" id="UP000179179">
    <property type="component" value="Unassembled WGS sequence"/>
</dbReference>
<dbReference type="GeneID" id="34447183"/>
<dbReference type="InterPro" id="IPR050300">
    <property type="entry name" value="GDXG_lipolytic_enzyme"/>
</dbReference>
<dbReference type="SUPFAM" id="SSF53474">
    <property type="entry name" value="alpha/beta-Hydrolases"/>
    <property type="match status" value="1"/>
</dbReference>
<dbReference type="RefSeq" id="XP_022391010.1">
    <property type="nucleotide sequence ID" value="XM_022530923.1"/>
</dbReference>
<comment type="caution">
    <text evidence="4">The sequence shown here is derived from an EMBL/GenBank/DDBJ whole genome shotgun (WGS) entry which is preliminary data.</text>
</comment>
<feature type="domain" description="Alpha/beta hydrolase fold-3" evidence="3">
    <location>
        <begin position="98"/>
        <end position="311"/>
    </location>
</feature>
<keyword evidence="5" id="KW-1185">Reference proteome</keyword>
<organism evidence="4 5">
    <name type="scientific">Aspergillus bombycis</name>
    <dbReference type="NCBI Taxonomy" id="109264"/>
    <lineage>
        <taxon>Eukaryota</taxon>
        <taxon>Fungi</taxon>
        <taxon>Dikarya</taxon>
        <taxon>Ascomycota</taxon>
        <taxon>Pezizomycotina</taxon>
        <taxon>Eurotiomycetes</taxon>
        <taxon>Eurotiomycetidae</taxon>
        <taxon>Eurotiales</taxon>
        <taxon>Aspergillaceae</taxon>
        <taxon>Aspergillus</taxon>
    </lineage>
</organism>
<evidence type="ECO:0000256" key="1">
    <source>
        <dbReference type="ARBA" id="ARBA00022801"/>
    </source>
</evidence>
<name>A0A1F8A6H8_9EURO</name>
<keyword evidence="1" id="KW-0378">Hydrolase</keyword>
<dbReference type="PANTHER" id="PTHR48081:SF8">
    <property type="entry name" value="ALPHA_BETA HYDROLASE FOLD-3 DOMAIN-CONTAINING PROTEIN-RELATED"/>
    <property type="match status" value="1"/>
</dbReference>
<dbReference type="EMBL" id="LYCR01000024">
    <property type="protein sequence ID" value="OGM47293.1"/>
    <property type="molecule type" value="Genomic_DNA"/>
</dbReference>
<dbReference type="Gene3D" id="3.40.50.1820">
    <property type="entry name" value="alpha/beta hydrolase"/>
    <property type="match status" value="1"/>
</dbReference>
<gene>
    <name evidence="4" type="ORF">ABOM_003793</name>
</gene>
<dbReference type="PANTHER" id="PTHR48081">
    <property type="entry name" value="AB HYDROLASE SUPERFAMILY PROTEIN C4A8.06C"/>
    <property type="match status" value="1"/>
</dbReference>
<dbReference type="STRING" id="109264.A0A1F8A6H8"/>
<proteinExistence type="predicted"/>
<sequence>MSARKDFSQYQGPSQEWEQFMNEDPPPRVDAAIPATTIRQLTNELRVQISDKELGNNGLVYKVDWRDFSIPTRDGQDIVARVYRPREAVTGLAPPVYLYFHGGGYLTGNIETEDAGCIRLAYHARIIVVSINYRHTPEFKHPTQVNDAWDAFEWLDANVTRIGGNPSRVIIGGISAGGGLAAYVTLRQHRLAQSTPRRLGLQVRGHVLCIPWLIHPDNHPFASVPTSSIQQNIDAPMLPNSMLRLFTDLLGAEDPTDPALNTALAGDDEVVGLPKTSILIAGQDPLRDEALLYSEKVPTKVHIFPGLPHGFRRFARLSASSIWDQELVESFSWILSEDETSSFTSVQT</sequence>
<protein>
    <recommendedName>
        <fullName evidence="3">Alpha/beta hydrolase fold-3 domain-containing protein</fullName>
    </recommendedName>
</protein>
<feature type="region of interest" description="Disordered" evidence="2">
    <location>
        <begin position="1"/>
        <end position="26"/>
    </location>
</feature>
<dbReference type="GO" id="GO:0016787">
    <property type="term" value="F:hydrolase activity"/>
    <property type="evidence" value="ECO:0007669"/>
    <property type="project" value="UniProtKB-KW"/>
</dbReference>
<reference evidence="4 5" key="1">
    <citation type="journal article" date="2016" name="Genome Biol. Evol.">
        <title>Draft genome sequence of an aflatoxigenic Aspergillus species, A. bombycis.</title>
        <authorList>
            <person name="Moore G.G."/>
            <person name="Mack B.M."/>
            <person name="Beltz S.B."/>
            <person name="Gilbert M.K."/>
        </authorList>
    </citation>
    <scope>NUCLEOTIDE SEQUENCE [LARGE SCALE GENOMIC DNA]</scope>
    <source>
        <strain evidence="5">NRRL 26010</strain>
    </source>
</reference>
<dbReference type="Pfam" id="PF07859">
    <property type="entry name" value="Abhydrolase_3"/>
    <property type="match status" value="1"/>
</dbReference>
<dbReference type="AlphaFoldDB" id="A0A1F8A6H8"/>
<evidence type="ECO:0000259" key="3">
    <source>
        <dbReference type="Pfam" id="PF07859"/>
    </source>
</evidence>
<feature type="compositionally biased region" description="Polar residues" evidence="2">
    <location>
        <begin position="8"/>
        <end position="17"/>
    </location>
</feature>
<dbReference type="InterPro" id="IPR029058">
    <property type="entry name" value="AB_hydrolase_fold"/>
</dbReference>
<dbReference type="OrthoDB" id="408631at2759"/>
<evidence type="ECO:0000313" key="5">
    <source>
        <dbReference type="Proteomes" id="UP000179179"/>
    </source>
</evidence>
<evidence type="ECO:0000256" key="2">
    <source>
        <dbReference type="SAM" id="MobiDB-lite"/>
    </source>
</evidence>
<evidence type="ECO:0000313" key="4">
    <source>
        <dbReference type="EMBL" id="OGM47293.1"/>
    </source>
</evidence>